<dbReference type="InterPro" id="IPR027417">
    <property type="entry name" value="P-loop_NTPase"/>
</dbReference>
<feature type="domain" description="UvrD-like helicase ATP-binding" evidence="10">
    <location>
        <begin position="783"/>
        <end position="1089"/>
    </location>
</feature>
<keyword evidence="2 8" id="KW-0547">Nucleotide-binding</keyword>
<feature type="region of interest" description="Disordered" evidence="9">
    <location>
        <begin position="437"/>
        <end position="496"/>
    </location>
</feature>
<name>A0AAD3GZ51_9STRA</name>
<evidence type="ECO:0000256" key="4">
    <source>
        <dbReference type="ARBA" id="ARBA00022801"/>
    </source>
</evidence>
<sequence>MPDEDFRNIRHRPVGDRTDDPEALKIDESNAIFTQGLRLARKGNFAVGAEKIAQAFLLHEEGIKYFPIHQVSNFHDVSMDHGFLLKMIQHKSVNDLVCKILHIIPGICHESCIKDKRCTQQNLMARAMKETESILQMIENKQSFPLFEIFGRKITRKKFLYFQGSIYSSIGNRQYADKCYTSVLQIDPSCLKARTKRTILRQNFETISIEDSYKEMKELVELMHPDCVDLEQVCSTISFLALKFPKLGNLQEVRLYFDKFVEALERKRNIYTHKKFPNPRVNEMRRMLADEKFMKARRDMDENMKSVILPDQTVTVEYPDKFSFSCMYTLPDRSPSLFSCVRCRTVLTDPKKYGKCQYCMCVYFCNQKCFDADKFDHKPMCFAIQSCKKTQEARFELDQGLFELDHQLGDLNDLEKLGDLNDLGKLGELSNGWFGEIEPSPDVPTTLSKSTVKTGLDESNSSKEDMDKRQELQPGSSDLQHLDGSKKETLPDSKAKDTQSSIIQIQSFFRGILTRKLKLSQEVAHLSDFRRFYKRWGSCFAPAILADSKDIDWAALKEKQAFIRRQDILLQDDDSKDTKQRLDDAMTLALTSGTECHESDSNIETEEIEYKFGPTYNDGPRKVVRKIHLTADTEKWLRTCDSKYRDFFIRRIKQLASGDTSRILRKRLKGSTRTIYEVYLEQKSGFRILWTEEGDQVLIWYVAKHKNVSRLIKLIDDSRNRSNRTRVYIDDVEGLDDINASIMKNNKDRKEILLDPLGNVPLKRYEVTIDNIDELSTGEWKSCLVLTEEERDVVETKGTVLLLGRSGTGKTICICNRMEYDRQIHKERAKFTQLFVARSAKLCRYVEGIVGSRDGCQMVTFHDLRDLLENELPTHENIQFDYSNRSNKYMDFFRFKKEMFSNGAEDIDPLVVWTNIRSFIKGSIEALRSERGYLSKEEYLAFGKKRCRFSEEQRETIYDIFQRYQEFMDANALWDENDRIIALLRRLKLAREANPELLHNDCKTWAKFDKVYVDEVQDYTQVEILLFFMLGGAGNLFLAGDPAQNVARGVEFRFADIRSVGYYVAGNDEGKKELIPQKPKMVNINFRSHAGILQCAASILAEMFHHFPDSVKMLKKDAGLFQGPRPEVLPAVDASLLQDLTKSKLNGVVVLTHDENVEQVKKKLGGYELVYGIRHCKGLEFKSVIIMDFFSNISSDLQTPWKEMLLHRADNLYSNNFALQYPEIEAQLKLLYTAVTRCIERLFFVEETSSKAGDAFIRWSTTTSVTPFDPHDKIDKAIATLSECTNIESMGMNRDEWLAAGLSNAEAADAEEYDFENKCSFLKKAVYCFEQGRHDLFVRKAKAQLRSIELRMKVLDITVEDLEVLRQIEKEALCIIRGLLEADMGSEVLELCRSLRGIMNDLYPSSDFLQRYLVMNVQSICASQRKIERELCDQNELLSKPSAQESPRESISECAADKKCQKMKQKETNSKRQNLWTIVLVQLFKVYFHRLNFYLI</sequence>
<keyword evidence="6" id="KW-0862">Zinc</keyword>
<dbReference type="PROSITE" id="PS01360">
    <property type="entry name" value="ZF_MYND_1"/>
    <property type="match status" value="1"/>
</dbReference>
<dbReference type="Proteomes" id="UP001054902">
    <property type="component" value="Unassembled WGS sequence"/>
</dbReference>
<dbReference type="PROSITE" id="PS50096">
    <property type="entry name" value="IQ"/>
    <property type="match status" value="1"/>
</dbReference>
<dbReference type="PROSITE" id="PS51198">
    <property type="entry name" value="UVRD_HELICASE_ATP_BIND"/>
    <property type="match status" value="1"/>
</dbReference>
<feature type="compositionally biased region" description="Polar residues" evidence="9">
    <location>
        <begin position="443"/>
        <end position="459"/>
    </location>
</feature>
<dbReference type="GO" id="GO:0016787">
    <property type="term" value="F:hydrolase activity"/>
    <property type="evidence" value="ECO:0007669"/>
    <property type="project" value="UniProtKB-UniRule"/>
</dbReference>
<protein>
    <submittedName>
        <fullName evidence="11">P-loop containing nucleoside triphosphate hydrolase protein</fullName>
    </submittedName>
</protein>
<dbReference type="InterPro" id="IPR013986">
    <property type="entry name" value="DExx_box_DNA_helicase_dom_sf"/>
</dbReference>
<evidence type="ECO:0000256" key="3">
    <source>
        <dbReference type="ARBA" id="ARBA00022771"/>
    </source>
</evidence>
<keyword evidence="12" id="KW-1185">Reference proteome</keyword>
<feature type="compositionally biased region" description="Basic and acidic residues" evidence="9">
    <location>
        <begin position="460"/>
        <end position="471"/>
    </location>
</feature>
<feature type="compositionally biased region" description="Basic and acidic residues" evidence="9">
    <location>
        <begin position="480"/>
        <end position="496"/>
    </location>
</feature>
<proteinExistence type="predicted"/>
<dbReference type="PANTHER" id="PTHR21529">
    <property type="entry name" value="MAMMARY TURMOR VIRUS RECEPTOR HOMOLOG 1, 2 MTVR1, 2"/>
    <property type="match status" value="1"/>
</dbReference>
<dbReference type="PANTHER" id="PTHR21529:SF4">
    <property type="entry name" value="TPR AND ANKYRIN REPEAT-CONTAINING PROTEIN 1"/>
    <property type="match status" value="1"/>
</dbReference>
<evidence type="ECO:0000256" key="9">
    <source>
        <dbReference type="SAM" id="MobiDB-lite"/>
    </source>
</evidence>
<dbReference type="SUPFAM" id="SSF52540">
    <property type="entry name" value="P-loop containing nucleoside triphosphate hydrolases"/>
    <property type="match status" value="1"/>
</dbReference>
<keyword evidence="4 8" id="KW-0378">Hydrolase</keyword>
<dbReference type="Pfam" id="PF00580">
    <property type="entry name" value="UvrD-helicase"/>
    <property type="match status" value="1"/>
</dbReference>
<gene>
    <name evidence="11" type="ORF">CTEN210_00458</name>
</gene>
<evidence type="ECO:0000256" key="7">
    <source>
        <dbReference type="ARBA" id="ARBA00022840"/>
    </source>
</evidence>
<feature type="region of interest" description="Disordered" evidence="9">
    <location>
        <begin position="1"/>
        <end position="21"/>
    </location>
</feature>
<dbReference type="EMBL" id="BLLK01000019">
    <property type="protein sequence ID" value="GFH43984.1"/>
    <property type="molecule type" value="Genomic_DNA"/>
</dbReference>
<keyword evidence="7 8" id="KW-0067">ATP-binding</keyword>
<feature type="binding site" evidence="8">
    <location>
        <begin position="804"/>
        <end position="811"/>
    </location>
    <ligand>
        <name>ATP</name>
        <dbReference type="ChEBI" id="CHEBI:30616"/>
    </ligand>
</feature>
<dbReference type="GO" id="GO:0004386">
    <property type="term" value="F:helicase activity"/>
    <property type="evidence" value="ECO:0007669"/>
    <property type="project" value="UniProtKB-UniRule"/>
</dbReference>
<evidence type="ECO:0000256" key="1">
    <source>
        <dbReference type="ARBA" id="ARBA00022723"/>
    </source>
</evidence>
<evidence type="ECO:0000313" key="11">
    <source>
        <dbReference type="EMBL" id="GFH43984.1"/>
    </source>
</evidence>
<evidence type="ECO:0000259" key="10">
    <source>
        <dbReference type="PROSITE" id="PS51198"/>
    </source>
</evidence>
<dbReference type="Gene3D" id="1.10.10.160">
    <property type="match status" value="1"/>
</dbReference>
<organism evidence="11 12">
    <name type="scientific">Chaetoceros tenuissimus</name>
    <dbReference type="NCBI Taxonomy" id="426638"/>
    <lineage>
        <taxon>Eukaryota</taxon>
        <taxon>Sar</taxon>
        <taxon>Stramenopiles</taxon>
        <taxon>Ochrophyta</taxon>
        <taxon>Bacillariophyta</taxon>
        <taxon>Coscinodiscophyceae</taxon>
        <taxon>Chaetocerotophycidae</taxon>
        <taxon>Chaetocerotales</taxon>
        <taxon>Chaetocerotaceae</taxon>
        <taxon>Chaetoceros</taxon>
    </lineage>
</organism>
<keyword evidence="5 8" id="KW-0347">Helicase</keyword>
<evidence type="ECO:0000256" key="6">
    <source>
        <dbReference type="ARBA" id="ARBA00022833"/>
    </source>
</evidence>
<evidence type="ECO:0000256" key="8">
    <source>
        <dbReference type="PROSITE-ProRule" id="PRU00560"/>
    </source>
</evidence>
<dbReference type="InterPro" id="IPR014016">
    <property type="entry name" value="UvrD-like_ATP-bd"/>
</dbReference>
<dbReference type="Gene3D" id="3.40.50.300">
    <property type="entry name" value="P-loop containing nucleotide triphosphate hydrolases"/>
    <property type="match status" value="2"/>
</dbReference>
<evidence type="ECO:0000313" key="12">
    <source>
        <dbReference type="Proteomes" id="UP001054902"/>
    </source>
</evidence>
<evidence type="ECO:0000256" key="2">
    <source>
        <dbReference type="ARBA" id="ARBA00022741"/>
    </source>
</evidence>
<keyword evidence="3" id="KW-0863">Zinc-finger</keyword>
<evidence type="ECO:0000256" key="5">
    <source>
        <dbReference type="ARBA" id="ARBA00022806"/>
    </source>
</evidence>
<dbReference type="GO" id="GO:0005524">
    <property type="term" value="F:ATP binding"/>
    <property type="evidence" value="ECO:0007669"/>
    <property type="project" value="UniProtKB-UniRule"/>
</dbReference>
<dbReference type="InterPro" id="IPR039904">
    <property type="entry name" value="TRANK1"/>
</dbReference>
<dbReference type="InterPro" id="IPR002893">
    <property type="entry name" value="Znf_MYND"/>
</dbReference>
<comment type="caution">
    <text evidence="11">The sequence shown here is derived from an EMBL/GenBank/DDBJ whole genome shotgun (WGS) entry which is preliminary data.</text>
</comment>
<dbReference type="GO" id="GO:0008270">
    <property type="term" value="F:zinc ion binding"/>
    <property type="evidence" value="ECO:0007669"/>
    <property type="project" value="UniProtKB-KW"/>
</dbReference>
<reference evidence="11 12" key="1">
    <citation type="journal article" date="2021" name="Sci. Rep.">
        <title>The genome of the diatom Chaetoceros tenuissimus carries an ancient integrated fragment of an extant virus.</title>
        <authorList>
            <person name="Hongo Y."/>
            <person name="Kimura K."/>
            <person name="Takaki Y."/>
            <person name="Yoshida Y."/>
            <person name="Baba S."/>
            <person name="Kobayashi G."/>
            <person name="Nagasaki K."/>
            <person name="Hano T."/>
            <person name="Tomaru Y."/>
        </authorList>
    </citation>
    <scope>NUCLEOTIDE SEQUENCE [LARGE SCALE GENOMIC DNA]</scope>
    <source>
        <strain evidence="11 12">NIES-3715</strain>
    </source>
</reference>
<keyword evidence="1" id="KW-0479">Metal-binding</keyword>
<accession>A0AAD3GZ51</accession>